<evidence type="ECO:0000313" key="1">
    <source>
        <dbReference type="EMBL" id="TKJ42066.1"/>
    </source>
</evidence>
<evidence type="ECO:0000313" key="2">
    <source>
        <dbReference type="Proteomes" id="UP000317778"/>
    </source>
</evidence>
<organism evidence="1 2">
    <name type="scientific">candidate division TA06 bacterium B3_TA06</name>
    <dbReference type="NCBI Taxonomy" id="2012487"/>
    <lineage>
        <taxon>Bacteria</taxon>
        <taxon>Bacteria division TA06</taxon>
    </lineage>
</organism>
<comment type="caution">
    <text evidence="1">The sequence shown here is derived from an EMBL/GenBank/DDBJ whole genome shotgun (WGS) entry which is preliminary data.</text>
</comment>
<name>A0A532V4D1_UNCT6</name>
<gene>
    <name evidence="1" type="ORF">CEE36_07535</name>
</gene>
<accession>A0A532V4D1</accession>
<dbReference type="Proteomes" id="UP000317778">
    <property type="component" value="Unassembled WGS sequence"/>
</dbReference>
<dbReference type="EMBL" id="NJBO01000011">
    <property type="protein sequence ID" value="TKJ42066.1"/>
    <property type="molecule type" value="Genomic_DNA"/>
</dbReference>
<reference evidence="1 2" key="1">
    <citation type="submission" date="2017-06" db="EMBL/GenBank/DDBJ databases">
        <title>Novel microbial phyla capable of carbon fixation and sulfur reduction in deep-sea sediments.</title>
        <authorList>
            <person name="Huang J."/>
            <person name="Baker B."/>
            <person name="Wang Y."/>
        </authorList>
    </citation>
    <scope>NUCLEOTIDE SEQUENCE [LARGE SCALE GENOMIC DNA]</scope>
    <source>
        <strain evidence="1">B3_TA06</strain>
    </source>
</reference>
<sequence length="193" mass="21885">MNKRRLTFGARKALAVIGSLEAKLFRSSQESKLTPKALRKQDRLILETVDGKRSAREAILASGLDYQVGLHSIAWLVQTGFLYSSETLQRYLEHQADRLALFVDLFSDVEHDADFWENEIDSILKEAGELNDALPGLSWEGITPHISEPFPAPEAIREYFLQLFILLYDKAEEIFGSEAVLAKRILLDVRPQP</sequence>
<dbReference type="AlphaFoldDB" id="A0A532V4D1"/>
<proteinExistence type="predicted"/>
<protein>
    <submittedName>
        <fullName evidence="1">Uncharacterized protein</fullName>
    </submittedName>
</protein>